<gene>
    <name evidence="6" type="ORF">NP493_106g01030</name>
</gene>
<dbReference type="Proteomes" id="UP001209878">
    <property type="component" value="Unassembled WGS sequence"/>
</dbReference>
<evidence type="ECO:0000256" key="3">
    <source>
        <dbReference type="ARBA" id="ARBA00023242"/>
    </source>
</evidence>
<dbReference type="Pfam" id="PF07842">
    <property type="entry name" value="GCFC"/>
    <property type="match status" value="1"/>
</dbReference>
<proteinExistence type="inferred from homology"/>
<dbReference type="AlphaFoldDB" id="A0AAD9P774"/>
<evidence type="ECO:0000256" key="4">
    <source>
        <dbReference type="SAM" id="MobiDB-lite"/>
    </source>
</evidence>
<feature type="region of interest" description="Disordered" evidence="4">
    <location>
        <begin position="466"/>
        <end position="515"/>
    </location>
</feature>
<reference evidence="6" key="1">
    <citation type="journal article" date="2023" name="Mol. Biol. Evol.">
        <title>Third-Generation Sequencing Reveals the Adaptive Role of the Epigenome in Three Deep-Sea Polychaetes.</title>
        <authorList>
            <person name="Perez M."/>
            <person name="Aroh O."/>
            <person name="Sun Y."/>
            <person name="Lan Y."/>
            <person name="Juniper S.K."/>
            <person name="Young C.R."/>
            <person name="Angers B."/>
            <person name="Qian P.Y."/>
        </authorList>
    </citation>
    <scope>NUCLEOTIDE SEQUENCE</scope>
    <source>
        <strain evidence="6">R07B-5</strain>
    </source>
</reference>
<feature type="region of interest" description="Disordered" evidence="4">
    <location>
        <begin position="1"/>
        <end position="165"/>
    </location>
</feature>
<evidence type="ECO:0000313" key="6">
    <source>
        <dbReference type="EMBL" id="KAK2189438.1"/>
    </source>
</evidence>
<feature type="compositionally biased region" description="Basic and acidic residues" evidence="4">
    <location>
        <begin position="194"/>
        <end position="211"/>
    </location>
</feature>
<comment type="similarity">
    <text evidence="2">Belongs to the GCF family.</text>
</comment>
<feature type="compositionally biased region" description="Basic residues" evidence="4">
    <location>
        <begin position="94"/>
        <end position="109"/>
    </location>
</feature>
<feature type="compositionally biased region" description="Basic and acidic residues" evidence="4">
    <location>
        <begin position="110"/>
        <end position="123"/>
    </location>
</feature>
<dbReference type="GO" id="GO:0003677">
    <property type="term" value="F:DNA binding"/>
    <property type="evidence" value="ECO:0007669"/>
    <property type="project" value="InterPro"/>
</dbReference>
<dbReference type="GO" id="GO:0005634">
    <property type="term" value="C:nucleus"/>
    <property type="evidence" value="ECO:0007669"/>
    <property type="project" value="UniProtKB-SubCell"/>
</dbReference>
<evidence type="ECO:0000259" key="5">
    <source>
        <dbReference type="Pfam" id="PF07842"/>
    </source>
</evidence>
<evidence type="ECO:0000256" key="2">
    <source>
        <dbReference type="ARBA" id="ARBA00010801"/>
    </source>
</evidence>
<evidence type="ECO:0000313" key="7">
    <source>
        <dbReference type="Proteomes" id="UP001209878"/>
    </source>
</evidence>
<keyword evidence="7" id="KW-1185">Reference proteome</keyword>
<feature type="compositionally biased region" description="Basic and acidic residues" evidence="4">
    <location>
        <begin position="470"/>
        <end position="482"/>
    </location>
</feature>
<dbReference type="InterPro" id="IPR012890">
    <property type="entry name" value="GCFC2-like"/>
</dbReference>
<accession>A0AAD9P774</accession>
<dbReference type="GO" id="GO:0000398">
    <property type="term" value="P:mRNA splicing, via spliceosome"/>
    <property type="evidence" value="ECO:0007669"/>
    <property type="project" value="InterPro"/>
</dbReference>
<comment type="caution">
    <text evidence="6">The sequence shown here is derived from an EMBL/GenBank/DDBJ whole genome shotgun (WGS) entry which is preliminary data.</text>
</comment>
<feature type="compositionally biased region" description="Polar residues" evidence="4">
    <location>
        <begin position="31"/>
        <end position="47"/>
    </location>
</feature>
<feature type="compositionally biased region" description="Acidic residues" evidence="4">
    <location>
        <begin position="212"/>
        <end position="221"/>
    </location>
</feature>
<feature type="compositionally biased region" description="Acidic residues" evidence="4">
    <location>
        <begin position="139"/>
        <end position="151"/>
    </location>
</feature>
<dbReference type="PANTHER" id="PTHR12214:SF0">
    <property type="entry name" value="LD29489P"/>
    <property type="match status" value="1"/>
</dbReference>
<dbReference type="EMBL" id="JAODUO010000106">
    <property type="protein sequence ID" value="KAK2189438.1"/>
    <property type="molecule type" value="Genomic_DNA"/>
</dbReference>
<feature type="region of interest" description="Disordered" evidence="4">
    <location>
        <begin position="188"/>
        <end position="224"/>
    </location>
</feature>
<sequence length="866" mass="98337">MFKKPKRNFRTRRKDSENELAQGGEDEEMDTNNGRAYNNNVAQNNSIPGLGDHGTEKPKNKKKEKSSQLPKVPSVTSMLSFEQDDGDSETFQIKKPKHSRHIAKQLKKASQREKEEVEEKKSVGDSGPGVVEMQLGSDAECEESEESDQEKDEVTPSLRNILEGGQIPDAAMIHLIRKKRQQMAREMTEEFIPVDEKAKETSTSRLIREEDNDRSDEEEDGERLNFAVNSRETELRHIQDTILAAEEGSHSEGSDQESEWEKQQILKGVKVGVGLVPPPQPAPQAGGDYYGSYPGYAYGAAEPGMFGVQPHVPISYVALPSVGSIDVKKQSSSTDSLVTVDQIKKALKERLDDMTSVHRAHVHERDDLASRFEGSEANIIELDSAKAGLEERYRFFQEMRGYVRDLVECFNEKVPTIEKIEKGLFSMLKQCSEKLVKRRQEDIKDQSQDYIANKAALAPNLAAMTISSEDQAKQRRAAERQARRARRRRSRQATDPRLAKEHNDGMSTDDEVNHSEVAKYKVERERLMREAELLFDNVVDDFNEVHLIMSKFERWKREQGDSYEEAYIGLCLPKLFTPLIRLKLVDWNPLENPFADVEAMSWYSALVMYGCHDTGGALLVEDSDIKLIPSIIEKVLLPKLTDFAESVWDPLSSRQTKNLAGIVRRLTNDYPTVSADSKNTQTLVKAIVLRMRKTLDDDVFMPLYPKQMLENRLGGPAIFFHRQFSSSVKLLTNMLQWGGVVSSRTQQELSLDGLLNRYLLLALHNSQVNTETLAKCEMIVNTFPKEWFEDLKSDKTIPKLEMFSRYLEQAAAELHKATSSGREAERRETRESLKRIARMLVNMHAIDHATSLAALYSLNISLSSHH</sequence>
<name>A0AAD9P774_RIDPI</name>
<keyword evidence="3" id="KW-0539">Nucleus</keyword>
<dbReference type="PANTHER" id="PTHR12214">
    <property type="entry name" value="GC-RICH SEQUENCE DNA-BINDING FACTOR"/>
    <property type="match status" value="1"/>
</dbReference>
<comment type="subcellular location">
    <subcellularLocation>
        <location evidence="1">Nucleus</location>
    </subcellularLocation>
</comment>
<feature type="domain" description="GCF C-terminal" evidence="5">
    <location>
        <begin position="548"/>
        <end position="758"/>
    </location>
</feature>
<feature type="compositionally biased region" description="Basic residues" evidence="4">
    <location>
        <begin position="1"/>
        <end position="13"/>
    </location>
</feature>
<feature type="compositionally biased region" description="Basic and acidic residues" evidence="4">
    <location>
        <begin position="492"/>
        <end position="504"/>
    </location>
</feature>
<organism evidence="6 7">
    <name type="scientific">Ridgeia piscesae</name>
    <name type="common">Tubeworm</name>
    <dbReference type="NCBI Taxonomy" id="27915"/>
    <lineage>
        <taxon>Eukaryota</taxon>
        <taxon>Metazoa</taxon>
        <taxon>Spiralia</taxon>
        <taxon>Lophotrochozoa</taxon>
        <taxon>Annelida</taxon>
        <taxon>Polychaeta</taxon>
        <taxon>Sedentaria</taxon>
        <taxon>Canalipalpata</taxon>
        <taxon>Sabellida</taxon>
        <taxon>Siboglinidae</taxon>
        <taxon>Ridgeia</taxon>
    </lineage>
</organism>
<dbReference type="InterPro" id="IPR022783">
    <property type="entry name" value="GCFC_dom"/>
</dbReference>
<protein>
    <recommendedName>
        <fullName evidence="5">GCF C-terminal domain-containing protein</fullName>
    </recommendedName>
</protein>
<evidence type="ECO:0000256" key="1">
    <source>
        <dbReference type="ARBA" id="ARBA00004123"/>
    </source>
</evidence>